<dbReference type="Gene3D" id="3.30.1240.10">
    <property type="match status" value="1"/>
</dbReference>
<evidence type="ECO:0000313" key="1">
    <source>
        <dbReference type="EMBL" id="OJG91564.1"/>
    </source>
</evidence>
<dbReference type="SFLD" id="SFLDS00003">
    <property type="entry name" value="Haloacid_Dehalogenase"/>
    <property type="match status" value="1"/>
</dbReference>
<protein>
    <submittedName>
        <fullName evidence="1">Haloacid dehalogenase</fullName>
    </submittedName>
</protein>
<reference evidence="1 2" key="1">
    <citation type="submission" date="2014-12" db="EMBL/GenBank/DDBJ databases">
        <title>Draft genome sequences of 29 type strains of Enterococci.</title>
        <authorList>
            <person name="Zhong Z."/>
            <person name="Sun Z."/>
            <person name="Liu W."/>
            <person name="Zhang W."/>
            <person name="Zhang H."/>
        </authorList>
    </citation>
    <scope>NUCLEOTIDE SEQUENCE [LARGE SCALE GENOMIC DNA]</scope>
    <source>
        <strain evidence="1 2">DSM 22801</strain>
    </source>
</reference>
<name>A0AA91JP16_9ENTE</name>
<dbReference type="GO" id="GO:0016791">
    <property type="term" value="F:phosphatase activity"/>
    <property type="evidence" value="ECO:0007669"/>
    <property type="project" value="TreeGrafter"/>
</dbReference>
<dbReference type="PANTHER" id="PTHR10000">
    <property type="entry name" value="PHOSPHOSERINE PHOSPHATASE"/>
    <property type="match status" value="1"/>
</dbReference>
<dbReference type="AlphaFoldDB" id="A0AA91JP16"/>
<dbReference type="GO" id="GO:0005829">
    <property type="term" value="C:cytosol"/>
    <property type="evidence" value="ECO:0007669"/>
    <property type="project" value="TreeGrafter"/>
</dbReference>
<dbReference type="InterPro" id="IPR006379">
    <property type="entry name" value="HAD-SF_hydro_IIB"/>
</dbReference>
<proteinExistence type="predicted"/>
<evidence type="ECO:0000313" key="2">
    <source>
        <dbReference type="Proteomes" id="UP000183039"/>
    </source>
</evidence>
<dbReference type="SUPFAM" id="SSF56784">
    <property type="entry name" value="HAD-like"/>
    <property type="match status" value="1"/>
</dbReference>
<dbReference type="GO" id="GO:0000287">
    <property type="term" value="F:magnesium ion binding"/>
    <property type="evidence" value="ECO:0007669"/>
    <property type="project" value="TreeGrafter"/>
</dbReference>
<accession>A0AA91JP16</accession>
<dbReference type="NCBIfam" id="TIGR00099">
    <property type="entry name" value="Cof-subfamily"/>
    <property type="match status" value="1"/>
</dbReference>
<dbReference type="Gene3D" id="3.40.50.1000">
    <property type="entry name" value="HAD superfamily/HAD-like"/>
    <property type="match status" value="1"/>
</dbReference>
<dbReference type="NCBIfam" id="TIGR01484">
    <property type="entry name" value="HAD-SF-IIB"/>
    <property type="match status" value="1"/>
</dbReference>
<gene>
    <name evidence="1" type="ORF">RV15_GL000650</name>
</gene>
<dbReference type="PANTHER" id="PTHR10000:SF53">
    <property type="entry name" value="5-AMINO-6-(5-PHOSPHO-D-RIBITYLAMINO)URACIL PHOSPHATASE YBJI-RELATED"/>
    <property type="match status" value="1"/>
</dbReference>
<organism evidence="1 2">
    <name type="scientific">Enterococcus silesiacus</name>
    <dbReference type="NCBI Taxonomy" id="332949"/>
    <lineage>
        <taxon>Bacteria</taxon>
        <taxon>Bacillati</taxon>
        <taxon>Bacillota</taxon>
        <taxon>Bacilli</taxon>
        <taxon>Lactobacillales</taxon>
        <taxon>Enterococcaceae</taxon>
        <taxon>Enterococcus</taxon>
    </lineage>
</organism>
<dbReference type="Proteomes" id="UP000183039">
    <property type="component" value="Unassembled WGS sequence"/>
</dbReference>
<dbReference type="SFLD" id="SFLDG01140">
    <property type="entry name" value="C2.B:_Phosphomannomutase_and_P"/>
    <property type="match status" value="1"/>
</dbReference>
<dbReference type="EMBL" id="JXLC01000013">
    <property type="protein sequence ID" value="OJG91564.1"/>
    <property type="molecule type" value="Genomic_DNA"/>
</dbReference>
<dbReference type="InterPro" id="IPR036412">
    <property type="entry name" value="HAD-like_sf"/>
</dbReference>
<dbReference type="InterPro" id="IPR000150">
    <property type="entry name" value="Cof"/>
</dbReference>
<sequence length="273" mass="31178">MKKMENIQLIASDMDHTLLTEKGELPPDFNSDILALEQLGVSFAIASGRPLYTLTNLFSELNEKMIFISDNGGLISYKGKIIFKSLISPVDYKTMIHFVEEQTNGIAILCGLDSAYLSEKHKKYAAFLRTFYTNITFVEDIQSIQIDIDKFTIYFPENDSKVNYHEKIMPKFNEKFSVTIGDTIWIDIMNKGVDKGQAMAILGEKLGIDSSQMMAFGDTYNDKEMLQYVKYSYIVGNADEDMKQYAQFVTKTNDEYGVTKVIEELIEIKNNLR</sequence>
<dbReference type="InterPro" id="IPR023214">
    <property type="entry name" value="HAD_sf"/>
</dbReference>
<dbReference type="SFLD" id="SFLDG01144">
    <property type="entry name" value="C2.B.4:_PGP_Like"/>
    <property type="match status" value="1"/>
</dbReference>
<dbReference type="Pfam" id="PF08282">
    <property type="entry name" value="Hydrolase_3"/>
    <property type="match status" value="1"/>
</dbReference>
<comment type="caution">
    <text evidence="1">The sequence shown here is derived from an EMBL/GenBank/DDBJ whole genome shotgun (WGS) entry which is preliminary data.</text>
</comment>